<gene>
    <name evidence="2" type="ORF">JTE90_005094</name>
</gene>
<organism evidence="2 3">
    <name type="scientific">Oedothorax gibbosus</name>
    <dbReference type="NCBI Taxonomy" id="931172"/>
    <lineage>
        <taxon>Eukaryota</taxon>
        <taxon>Metazoa</taxon>
        <taxon>Ecdysozoa</taxon>
        <taxon>Arthropoda</taxon>
        <taxon>Chelicerata</taxon>
        <taxon>Arachnida</taxon>
        <taxon>Araneae</taxon>
        <taxon>Araneomorphae</taxon>
        <taxon>Entelegynae</taxon>
        <taxon>Araneoidea</taxon>
        <taxon>Linyphiidae</taxon>
        <taxon>Erigoninae</taxon>
        <taxon>Oedothorax</taxon>
    </lineage>
</organism>
<feature type="compositionally biased region" description="Basic and acidic residues" evidence="1">
    <location>
        <begin position="24"/>
        <end position="46"/>
    </location>
</feature>
<protein>
    <submittedName>
        <fullName evidence="2">Uncharacterized protein</fullName>
    </submittedName>
</protein>
<dbReference type="GO" id="GO:0005634">
    <property type="term" value="C:nucleus"/>
    <property type="evidence" value="ECO:0007669"/>
    <property type="project" value="TreeGrafter"/>
</dbReference>
<dbReference type="AlphaFoldDB" id="A0AAV6VAG4"/>
<dbReference type="PANTHER" id="PTHR15510">
    <property type="entry name" value="SPERM-ASSOCIATED ANTIGEN 8"/>
    <property type="match status" value="1"/>
</dbReference>
<dbReference type="EMBL" id="JAFNEN010000121">
    <property type="protein sequence ID" value="KAG8193447.1"/>
    <property type="molecule type" value="Genomic_DNA"/>
</dbReference>
<dbReference type="GO" id="GO:0008017">
    <property type="term" value="F:microtubule binding"/>
    <property type="evidence" value="ECO:0007669"/>
    <property type="project" value="InterPro"/>
</dbReference>
<keyword evidence="3" id="KW-1185">Reference proteome</keyword>
<name>A0AAV6VAG4_9ARAC</name>
<proteinExistence type="predicted"/>
<dbReference type="InterPro" id="IPR026124">
    <property type="entry name" value="Sperm-assoc_Ag8"/>
</dbReference>
<accession>A0AAV6VAG4</accession>
<dbReference type="Proteomes" id="UP000827092">
    <property type="component" value="Unassembled WGS sequence"/>
</dbReference>
<evidence type="ECO:0000313" key="3">
    <source>
        <dbReference type="Proteomes" id="UP000827092"/>
    </source>
</evidence>
<sequence length="251" mass="29592">MQSTHRADYKTPTLPSPPSRGKRRELMERYLIEKIAKDIANEEERPSSPPNYISTSHEHFNVPGFDPESGLKPRFEYGLYSDAPITFWSENRNRTPGVTMSNGPAGDFRHSSGFIFQFDEETSTNDNFLKVHQIELVEVSKEQQEDMGNLVNMRLCPRGNIRMSNVSFVFSNMNATICTRNRRDDQEDFRDVRIEINQLLDVYNSSEIIFNEKFSIFLTSWYSFKQEYFNLLWESDERSLKRQQKRMERKL</sequence>
<comment type="caution">
    <text evidence="2">The sequence shown here is derived from an EMBL/GenBank/DDBJ whole genome shotgun (WGS) entry which is preliminary data.</text>
</comment>
<feature type="region of interest" description="Disordered" evidence="1">
    <location>
        <begin position="1"/>
        <end position="58"/>
    </location>
</feature>
<dbReference type="GO" id="GO:0005737">
    <property type="term" value="C:cytoplasm"/>
    <property type="evidence" value="ECO:0007669"/>
    <property type="project" value="TreeGrafter"/>
</dbReference>
<dbReference type="GO" id="GO:0045944">
    <property type="term" value="P:positive regulation of transcription by RNA polymerase II"/>
    <property type="evidence" value="ECO:0007669"/>
    <property type="project" value="TreeGrafter"/>
</dbReference>
<dbReference type="PANTHER" id="PTHR15510:SF5">
    <property type="entry name" value="SPERM-ASSOCIATED ANTIGEN 8"/>
    <property type="match status" value="1"/>
</dbReference>
<evidence type="ECO:0000313" key="2">
    <source>
        <dbReference type="EMBL" id="KAG8193447.1"/>
    </source>
</evidence>
<reference evidence="2 3" key="1">
    <citation type="journal article" date="2022" name="Nat. Ecol. Evol.">
        <title>A masculinizing supergene underlies an exaggerated male reproductive morph in a spider.</title>
        <authorList>
            <person name="Hendrickx F."/>
            <person name="De Corte Z."/>
            <person name="Sonet G."/>
            <person name="Van Belleghem S.M."/>
            <person name="Kostlbacher S."/>
            <person name="Vangestel C."/>
        </authorList>
    </citation>
    <scope>NUCLEOTIDE SEQUENCE [LARGE SCALE GENOMIC DNA]</scope>
    <source>
        <strain evidence="2">W744_W776</strain>
    </source>
</reference>
<evidence type="ECO:0000256" key="1">
    <source>
        <dbReference type="SAM" id="MobiDB-lite"/>
    </source>
</evidence>